<evidence type="ECO:0000256" key="1">
    <source>
        <dbReference type="SAM" id="Phobius"/>
    </source>
</evidence>
<keyword evidence="3" id="KW-1185">Reference proteome</keyword>
<feature type="transmembrane region" description="Helical" evidence="1">
    <location>
        <begin position="46"/>
        <end position="66"/>
    </location>
</feature>
<dbReference type="AlphaFoldDB" id="A0A931BCK1"/>
<reference evidence="2" key="1">
    <citation type="submission" date="2020-11" db="EMBL/GenBank/DDBJ databases">
        <title>Isolation and identification of active actinomycetes.</title>
        <authorList>
            <person name="Yu B."/>
        </authorList>
    </citation>
    <scope>NUCLEOTIDE SEQUENCE</scope>
    <source>
        <strain evidence="2">NEAU-YB345</strain>
    </source>
</reference>
<comment type="caution">
    <text evidence="2">The sequence shown here is derived from an EMBL/GenBank/DDBJ whole genome shotgun (WGS) entry which is preliminary data.</text>
</comment>
<organism evidence="2 3">
    <name type="scientific">Streptacidiphilus fuscans</name>
    <dbReference type="NCBI Taxonomy" id="2789292"/>
    <lineage>
        <taxon>Bacteria</taxon>
        <taxon>Bacillati</taxon>
        <taxon>Actinomycetota</taxon>
        <taxon>Actinomycetes</taxon>
        <taxon>Kitasatosporales</taxon>
        <taxon>Streptomycetaceae</taxon>
        <taxon>Streptacidiphilus</taxon>
    </lineage>
</organism>
<dbReference type="Proteomes" id="UP000657385">
    <property type="component" value="Unassembled WGS sequence"/>
</dbReference>
<sequence length="72" mass="7758">MSVIAALKSFGQFWYDFIVGDDWRVALGVAVALAATWGLTRSGVNAWWLLPVAVAGLLGLSLARVVRAARQK</sequence>
<dbReference type="RefSeq" id="WP_196198576.1">
    <property type="nucleotide sequence ID" value="NZ_JADPRT010000025.1"/>
</dbReference>
<dbReference type="EMBL" id="JADPRT010000025">
    <property type="protein sequence ID" value="MBF9073732.1"/>
    <property type="molecule type" value="Genomic_DNA"/>
</dbReference>
<gene>
    <name evidence="2" type="ORF">I2501_37535</name>
</gene>
<name>A0A931BCK1_9ACTN</name>
<keyword evidence="1" id="KW-1133">Transmembrane helix</keyword>
<protein>
    <submittedName>
        <fullName evidence="2">Uncharacterized protein</fullName>
    </submittedName>
</protein>
<keyword evidence="1" id="KW-0812">Transmembrane</keyword>
<keyword evidence="1" id="KW-0472">Membrane</keyword>
<feature type="transmembrane region" description="Helical" evidence="1">
    <location>
        <begin position="23"/>
        <end position="40"/>
    </location>
</feature>
<accession>A0A931BCK1</accession>
<evidence type="ECO:0000313" key="2">
    <source>
        <dbReference type="EMBL" id="MBF9073732.1"/>
    </source>
</evidence>
<evidence type="ECO:0000313" key="3">
    <source>
        <dbReference type="Proteomes" id="UP000657385"/>
    </source>
</evidence>
<proteinExistence type="predicted"/>